<proteinExistence type="predicted"/>
<dbReference type="InterPro" id="IPR036291">
    <property type="entry name" value="NAD(P)-bd_dom_sf"/>
</dbReference>
<dbReference type="PANTHER" id="PTHR44013:SF1">
    <property type="entry name" value="ZINC-TYPE ALCOHOL DEHYDROGENASE-LIKE PROTEIN C16A3.02C"/>
    <property type="match status" value="1"/>
</dbReference>
<dbReference type="Gene3D" id="3.40.50.720">
    <property type="entry name" value="NAD(P)-binding Rossmann-like Domain"/>
    <property type="match status" value="1"/>
</dbReference>
<dbReference type="SUPFAM" id="SSF51735">
    <property type="entry name" value="NAD(P)-binding Rossmann-fold domains"/>
    <property type="match status" value="1"/>
</dbReference>
<dbReference type="SUPFAM" id="SSF50129">
    <property type="entry name" value="GroES-like"/>
    <property type="match status" value="1"/>
</dbReference>
<dbReference type="PANTHER" id="PTHR44013">
    <property type="entry name" value="ZINC-TYPE ALCOHOL DEHYDROGENASE-LIKE PROTEIN C16A3.02C"/>
    <property type="match status" value="1"/>
</dbReference>
<evidence type="ECO:0000313" key="3">
    <source>
        <dbReference type="Proteomes" id="UP000250235"/>
    </source>
</evidence>
<dbReference type="Pfam" id="PF08240">
    <property type="entry name" value="ADH_N"/>
    <property type="match status" value="1"/>
</dbReference>
<dbReference type="Pfam" id="PF13602">
    <property type="entry name" value="ADH_zinc_N_2"/>
    <property type="match status" value="1"/>
</dbReference>
<dbReference type="InterPro" id="IPR020843">
    <property type="entry name" value="ER"/>
</dbReference>
<dbReference type="AlphaFoldDB" id="A0A2Z7C2M7"/>
<dbReference type="Proteomes" id="UP000250235">
    <property type="component" value="Unassembled WGS sequence"/>
</dbReference>
<evidence type="ECO:0000259" key="1">
    <source>
        <dbReference type="SMART" id="SM00829"/>
    </source>
</evidence>
<dbReference type="InterPro" id="IPR052733">
    <property type="entry name" value="Chloroplast_QOR"/>
</dbReference>
<dbReference type="OrthoDB" id="48317at2759"/>
<dbReference type="CDD" id="cd08267">
    <property type="entry name" value="MDR1"/>
    <property type="match status" value="1"/>
</dbReference>
<sequence>MEGKFMHAIQYDSYGGGTAALKHVEVSIPSPGKGEVLLKLEATSINPIDWKIQKGMLRLLRLPSKFPFIPCTDVAGDVVEIGQEVKNFKPGDKVVAILSHVMGGGLAEYCVTKENLTVHRPAQVSAADAAGLPVAGLTALMSLTQSAMLKLDLSEPRKNILITAASGGVGHYAVQLAKLGNLHVSATCGARNLDFVKGLGADEVLDYNTPEGGDLRSPSGKKYDVVIHCARAYPWSVFERNLSESGKVVDITPGLGAIWTSIVNKLTFSKKKLVPMFLIPKGEDLAKLVRMVQEGKLKTVIDSKYHLSEGKDAWAKSMDGHATGKIIVEP</sequence>
<feature type="domain" description="Enoyl reductase (ER)" evidence="1">
    <location>
        <begin position="16"/>
        <end position="328"/>
    </location>
</feature>
<accession>A0A2Z7C2M7</accession>
<protein>
    <submittedName>
        <fullName evidence="2">Quinone-oxidoreductase, chloroplastic</fullName>
    </submittedName>
</protein>
<evidence type="ECO:0000313" key="2">
    <source>
        <dbReference type="EMBL" id="KZV40977.1"/>
    </source>
</evidence>
<gene>
    <name evidence="2" type="ORF">F511_17385</name>
</gene>
<dbReference type="Gene3D" id="3.90.180.10">
    <property type="entry name" value="Medium-chain alcohol dehydrogenases, catalytic domain"/>
    <property type="match status" value="1"/>
</dbReference>
<dbReference type="SMART" id="SM00829">
    <property type="entry name" value="PKS_ER"/>
    <property type="match status" value="1"/>
</dbReference>
<dbReference type="EMBL" id="KQ999846">
    <property type="protein sequence ID" value="KZV40977.1"/>
    <property type="molecule type" value="Genomic_DNA"/>
</dbReference>
<dbReference type="GO" id="GO:0016491">
    <property type="term" value="F:oxidoreductase activity"/>
    <property type="evidence" value="ECO:0007669"/>
    <property type="project" value="InterPro"/>
</dbReference>
<keyword evidence="3" id="KW-1185">Reference proteome</keyword>
<name>A0A2Z7C2M7_9LAMI</name>
<organism evidence="2 3">
    <name type="scientific">Dorcoceras hygrometricum</name>
    <dbReference type="NCBI Taxonomy" id="472368"/>
    <lineage>
        <taxon>Eukaryota</taxon>
        <taxon>Viridiplantae</taxon>
        <taxon>Streptophyta</taxon>
        <taxon>Embryophyta</taxon>
        <taxon>Tracheophyta</taxon>
        <taxon>Spermatophyta</taxon>
        <taxon>Magnoliopsida</taxon>
        <taxon>eudicotyledons</taxon>
        <taxon>Gunneridae</taxon>
        <taxon>Pentapetalae</taxon>
        <taxon>asterids</taxon>
        <taxon>lamiids</taxon>
        <taxon>Lamiales</taxon>
        <taxon>Gesneriaceae</taxon>
        <taxon>Didymocarpoideae</taxon>
        <taxon>Trichosporeae</taxon>
        <taxon>Loxocarpinae</taxon>
        <taxon>Dorcoceras</taxon>
    </lineage>
</organism>
<dbReference type="InterPro" id="IPR011032">
    <property type="entry name" value="GroES-like_sf"/>
</dbReference>
<reference evidence="2 3" key="1">
    <citation type="journal article" date="2015" name="Proc. Natl. Acad. Sci. U.S.A.">
        <title>The resurrection genome of Boea hygrometrica: A blueprint for survival of dehydration.</title>
        <authorList>
            <person name="Xiao L."/>
            <person name="Yang G."/>
            <person name="Zhang L."/>
            <person name="Yang X."/>
            <person name="Zhao S."/>
            <person name="Ji Z."/>
            <person name="Zhou Q."/>
            <person name="Hu M."/>
            <person name="Wang Y."/>
            <person name="Chen M."/>
            <person name="Xu Y."/>
            <person name="Jin H."/>
            <person name="Xiao X."/>
            <person name="Hu G."/>
            <person name="Bao F."/>
            <person name="Hu Y."/>
            <person name="Wan P."/>
            <person name="Li L."/>
            <person name="Deng X."/>
            <person name="Kuang T."/>
            <person name="Xiang C."/>
            <person name="Zhu J.K."/>
            <person name="Oliver M.J."/>
            <person name="He Y."/>
        </authorList>
    </citation>
    <scope>NUCLEOTIDE SEQUENCE [LARGE SCALE GENOMIC DNA]</scope>
    <source>
        <strain evidence="3">cv. XS01</strain>
    </source>
</reference>
<dbReference type="InterPro" id="IPR013154">
    <property type="entry name" value="ADH-like_N"/>
</dbReference>